<protein>
    <submittedName>
        <fullName evidence="1">Uncharacterized protein</fullName>
    </submittedName>
</protein>
<gene>
    <name evidence="1" type="ORF">D915_005010</name>
</gene>
<dbReference type="AlphaFoldDB" id="A0A4E0RTQ5"/>
<evidence type="ECO:0000313" key="2">
    <source>
        <dbReference type="Proteomes" id="UP000230066"/>
    </source>
</evidence>
<accession>A0A4E0RTQ5</accession>
<organism evidence="1 2">
    <name type="scientific">Fasciola hepatica</name>
    <name type="common">Liver fluke</name>
    <dbReference type="NCBI Taxonomy" id="6192"/>
    <lineage>
        <taxon>Eukaryota</taxon>
        <taxon>Metazoa</taxon>
        <taxon>Spiralia</taxon>
        <taxon>Lophotrochozoa</taxon>
        <taxon>Platyhelminthes</taxon>
        <taxon>Trematoda</taxon>
        <taxon>Digenea</taxon>
        <taxon>Plagiorchiida</taxon>
        <taxon>Echinostomata</taxon>
        <taxon>Echinostomatoidea</taxon>
        <taxon>Fasciolidae</taxon>
        <taxon>Fasciola</taxon>
    </lineage>
</organism>
<dbReference type="EMBL" id="JXXN02001765">
    <property type="protein sequence ID" value="THD24127.1"/>
    <property type="molecule type" value="Genomic_DNA"/>
</dbReference>
<proteinExistence type="predicted"/>
<name>A0A4E0RTQ5_FASHE</name>
<keyword evidence="2" id="KW-1185">Reference proteome</keyword>
<evidence type="ECO:0000313" key="1">
    <source>
        <dbReference type="EMBL" id="THD24127.1"/>
    </source>
</evidence>
<dbReference type="Proteomes" id="UP000230066">
    <property type="component" value="Unassembled WGS sequence"/>
</dbReference>
<sequence>MDSTNDNIELSTNRVIDFSQVQHKMQVAIFDQGTFTPNYLFTTNPIGYDPETDPLPSFKADQLERLNPRVQREIEQLHAISLCDQSNIHPPSTDGMETYMTCLDVGEWNAGCHLKDKVIIQLPCVLPNVMVRLTPNYLETGLINW</sequence>
<comment type="caution">
    <text evidence="1">The sequence shown here is derived from an EMBL/GenBank/DDBJ whole genome shotgun (WGS) entry which is preliminary data.</text>
</comment>
<reference evidence="1" key="1">
    <citation type="submission" date="2019-03" db="EMBL/GenBank/DDBJ databases">
        <title>Improved annotation for the trematode Fasciola hepatica.</title>
        <authorList>
            <person name="Choi Y.-J."/>
            <person name="Martin J."/>
            <person name="Mitreva M."/>
        </authorList>
    </citation>
    <scope>NUCLEOTIDE SEQUENCE [LARGE SCALE GENOMIC DNA]</scope>
</reference>